<name>A0ABR2L6E6_9EUKA</name>
<dbReference type="Proteomes" id="UP001470230">
    <property type="component" value="Unassembled WGS sequence"/>
</dbReference>
<proteinExistence type="predicted"/>
<feature type="region of interest" description="Disordered" evidence="1">
    <location>
        <begin position="204"/>
        <end position="235"/>
    </location>
</feature>
<keyword evidence="3" id="KW-1185">Reference proteome</keyword>
<gene>
    <name evidence="2" type="ORF">M9Y10_001190</name>
</gene>
<feature type="compositionally biased region" description="Low complexity" evidence="1">
    <location>
        <begin position="214"/>
        <end position="234"/>
    </location>
</feature>
<dbReference type="PANTHER" id="PTHR20916:SF18">
    <property type="entry name" value="IPT_TIG DOMAIN-CONTAINING PROTEIN"/>
    <property type="match status" value="1"/>
</dbReference>
<protein>
    <submittedName>
        <fullName evidence="2">Uncharacterized protein</fullName>
    </submittedName>
</protein>
<sequence length="916" mass="103636">MTDGEGILDYLELFHFVVRIIGEDLNFLDIFKNGLAKILRSRVERFISELPSSDRKLSETSFIHSDAYNFLQTQITSQMKMIIDSIRRAKLWIPQGTGGQRSDPGAIISSVIKIEPEKIGIPELAILRSIPTEKLTFSPDLTLYYISLLHATLSPDKFVRSFSYSLLRSAPQLFDPRHFFNVLKEALKFWEVPQDKILQTNSEVNSSLNENQASDPNSNSSSNQNVNSNLASNSNKDDQNVEVTFEFAASLALLLNSLSEIIHSVLDDDIEELLFCLIESIPKSPHFSLLIIFDPSFKWLVNTLPIKSFKAVLESSLDMLSSGSFAHLCLVCRAVSHGIIGPDILVPAVKKALPTADKWPKAMRRETRVLFSGLVTRLPQTAITSILDILAEQFSLINCSSNDNNNNENNIIDDRIRIQVLVFSDFVVNYMLNTTAPFHESLYASVQNLVILYSSMISHNAANIHSSNSNTSIYNSNSKRNIMNRNGSTIGPNVRMFSNLSLNGSKNVFNLNISNDANKNDNAGDYEALIKMFCALCANPVRFLESVEKTADRSVFKLPFRASHTTLYSVLFEPNETALLSGDEALKSGENFFVSVKQIDEIDPIDFSVTQIETCIRLSLWPKLFRNFLINKVLYPSSNGSFSAVNLNSTANSMASLNLQIDSWMVSEDIKYYILQVMQTIAIREASPETVQKDFSDFLSAYILSSNESKPNNNSPSSNSNENNNENNNTNETVHYECEYSEMIRQICSFMRKQTSSFEILKEKIPSSASDIFSIGSKQLVVLSLLFEYTIWNEPKNFIVCFKRSRIPSTEWFAFIASSFFVTIFNEPIGALEQTLIKFSTESPLYFVWFAVVVVEKLSQSWLDLIADENFAELVRMMLFPKMSDGFSDKEIQYAMYLHKNYQNVFNRFYNVINCE</sequence>
<evidence type="ECO:0000313" key="2">
    <source>
        <dbReference type="EMBL" id="KAK8898898.1"/>
    </source>
</evidence>
<evidence type="ECO:0000313" key="3">
    <source>
        <dbReference type="Proteomes" id="UP001470230"/>
    </source>
</evidence>
<feature type="compositionally biased region" description="Polar residues" evidence="1">
    <location>
        <begin position="204"/>
        <end position="213"/>
    </location>
</feature>
<dbReference type="EMBL" id="JAPFFF010000001">
    <property type="protein sequence ID" value="KAK8898898.1"/>
    <property type="molecule type" value="Genomic_DNA"/>
</dbReference>
<reference evidence="2 3" key="1">
    <citation type="submission" date="2024-04" db="EMBL/GenBank/DDBJ databases">
        <title>Tritrichomonas musculus Genome.</title>
        <authorList>
            <person name="Alves-Ferreira E."/>
            <person name="Grigg M."/>
            <person name="Lorenzi H."/>
            <person name="Galac M."/>
        </authorList>
    </citation>
    <scope>NUCLEOTIDE SEQUENCE [LARGE SCALE GENOMIC DNA]</scope>
    <source>
        <strain evidence="2 3">EAF2021</strain>
    </source>
</reference>
<comment type="caution">
    <text evidence="2">The sequence shown here is derived from an EMBL/GenBank/DDBJ whole genome shotgun (WGS) entry which is preliminary data.</text>
</comment>
<feature type="region of interest" description="Disordered" evidence="1">
    <location>
        <begin position="707"/>
        <end position="730"/>
    </location>
</feature>
<accession>A0ABR2L6E6</accession>
<organism evidence="2 3">
    <name type="scientific">Tritrichomonas musculus</name>
    <dbReference type="NCBI Taxonomy" id="1915356"/>
    <lineage>
        <taxon>Eukaryota</taxon>
        <taxon>Metamonada</taxon>
        <taxon>Parabasalia</taxon>
        <taxon>Tritrichomonadida</taxon>
        <taxon>Tritrichomonadidae</taxon>
        <taxon>Tritrichomonas</taxon>
    </lineage>
</organism>
<evidence type="ECO:0000256" key="1">
    <source>
        <dbReference type="SAM" id="MobiDB-lite"/>
    </source>
</evidence>
<dbReference type="PANTHER" id="PTHR20916">
    <property type="entry name" value="CYSTEINE AND GLYCINE-RICH PROTEIN 2 BINDING PROTEIN"/>
    <property type="match status" value="1"/>
</dbReference>